<evidence type="ECO:0000256" key="3">
    <source>
        <dbReference type="ARBA" id="ARBA00007357"/>
    </source>
</evidence>
<evidence type="ECO:0000256" key="7">
    <source>
        <dbReference type="ARBA" id="ARBA00022833"/>
    </source>
</evidence>
<evidence type="ECO:0000256" key="10">
    <source>
        <dbReference type="ARBA" id="ARBA00023157"/>
    </source>
</evidence>
<feature type="compositionally biased region" description="Basic and acidic residues" evidence="12">
    <location>
        <begin position="373"/>
        <end position="388"/>
    </location>
</feature>
<evidence type="ECO:0000259" key="15">
    <source>
        <dbReference type="Pfam" id="PF05649"/>
    </source>
</evidence>
<keyword evidence="13" id="KW-0732">Signal</keyword>
<dbReference type="GO" id="GO:0016485">
    <property type="term" value="P:protein processing"/>
    <property type="evidence" value="ECO:0007669"/>
    <property type="project" value="TreeGrafter"/>
</dbReference>
<dbReference type="Gene3D" id="3.40.390.10">
    <property type="entry name" value="Collagenase (Catalytic Domain)"/>
    <property type="match status" value="1"/>
</dbReference>
<feature type="domain" description="Peptidase M13 N-terminal" evidence="15">
    <location>
        <begin position="73"/>
        <end position="192"/>
    </location>
</feature>
<dbReference type="Pfam" id="PF01431">
    <property type="entry name" value="Peptidase_M13"/>
    <property type="match status" value="1"/>
</dbReference>
<keyword evidence="9" id="KW-0482">Metalloprotease</keyword>
<feature type="compositionally biased region" description="Acidic residues" evidence="12">
    <location>
        <begin position="269"/>
        <end position="292"/>
    </location>
</feature>
<dbReference type="InterPro" id="IPR008753">
    <property type="entry name" value="Peptidase_M13_N"/>
</dbReference>
<evidence type="ECO:0000256" key="6">
    <source>
        <dbReference type="ARBA" id="ARBA00022801"/>
    </source>
</evidence>
<evidence type="ECO:0000313" key="17">
    <source>
        <dbReference type="RefSeq" id="XP_017889332.1"/>
    </source>
</evidence>
<feature type="compositionally biased region" description="Basic and acidic residues" evidence="12">
    <location>
        <begin position="420"/>
        <end position="442"/>
    </location>
</feature>
<evidence type="ECO:0000256" key="13">
    <source>
        <dbReference type="SAM" id="SignalP"/>
    </source>
</evidence>
<dbReference type="PANTHER" id="PTHR11733:SF208">
    <property type="entry name" value="PEPTIDASE M13 C-TERMINAL DOMAIN-CONTAINING PROTEIN"/>
    <property type="match status" value="1"/>
</dbReference>
<feature type="domain" description="Peptidase M13 C-terminal" evidence="14">
    <location>
        <begin position="818"/>
        <end position="1027"/>
    </location>
</feature>
<dbReference type="GO" id="GO:0046872">
    <property type="term" value="F:metal ion binding"/>
    <property type="evidence" value="ECO:0007669"/>
    <property type="project" value="UniProtKB-KW"/>
</dbReference>
<keyword evidence="7" id="KW-0862">Zinc</keyword>
<evidence type="ECO:0000256" key="1">
    <source>
        <dbReference type="ARBA" id="ARBA00001947"/>
    </source>
</evidence>
<feature type="compositionally biased region" description="Acidic residues" evidence="12">
    <location>
        <begin position="454"/>
        <end position="517"/>
    </location>
</feature>
<keyword evidence="11" id="KW-0325">Glycoprotein</keyword>
<reference evidence="17" key="1">
    <citation type="submission" date="2025-08" db="UniProtKB">
        <authorList>
            <consortium name="RefSeq"/>
        </authorList>
    </citation>
    <scope>IDENTIFICATION</scope>
    <source>
        <tissue evidence="17">Whole body</tissue>
    </source>
</reference>
<feature type="compositionally biased region" description="Basic residues" evidence="12">
    <location>
        <begin position="363"/>
        <end position="372"/>
    </location>
</feature>
<evidence type="ECO:0000256" key="5">
    <source>
        <dbReference type="ARBA" id="ARBA00022723"/>
    </source>
</evidence>
<feature type="compositionally biased region" description="Basic residues" evidence="12">
    <location>
        <begin position="296"/>
        <end position="318"/>
    </location>
</feature>
<comment type="subcellular location">
    <subcellularLocation>
        <location evidence="2">Cell membrane</location>
        <topology evidence="2">Single-pass type II membrane protein</topology>
    </subcellularLocation>
</comment>
<dbReference type="Proteomes" id="UP000694925">
    <property type="component" value="Unplaced"/>
</dbReference>
<evidence type="ECO:0000256" key="2">
    <source>
        <dbReference type="ARBA" id="ARBA00004401"/>
    </source>
</evidence>
<keyword evidence="8" id="KW-0735">Signal-anchor</keyword>
<evidence type="ECO:0000256" key="9">
    <source>
        <dbReference type="ARBA" id="ARBA00023049"/>
    </source>
</evidence>
<dbReference type="PRINTS" id="PR00786">
    <property type="entry name" value="NEPRILYSIN"/>
</dbReference>
<gene>
    <name evidence="17" type="primary">LOC108630504</name>
</gene>
<dbReference type="FunFam" id="3.40.390.10:FF:000076">
    <property type="entry name" value="membrane metallo-endopeptidase-like 1"/>
    <property type="match status" value="1"/>
</dbReference>
<dbReference type="Pfam" id="PF05649">
    <property type="entry name" value="Peptidase_M13_N"/>
    <property type="match status" value="2"/>
</dbReference>
<evidence type="ECO:0000256" key="4">
    <source>
        <dbReference type="ARBA" id="ARBA00022670"/>
    </source>
</evidence>
<dbReference type="KEGG" id="ccal:108630504"/>
<dbReference type="InterPro" id="IPR000718">
    <property type="entry name" value="Peptidase_M13"/>
</dbReference>
<comment type="cofactor">
    <cofactor evidence="1">
        <name>Zn(2+)</name>
        <dbReference type="ChEBI" id="CHEBI:29105"/>
    </cofactor>
</comment>
<name>A0AAJ7JBF3_9HYME</name>
<keyword evidence="6" id="KW-0378">Hydrolase</keyword>
<keyword evidence="5" id="KW-0479">Metal-binding</keyword>
<dbReference type="GO" id="GO:0004222">
    <property type="term" value="F:metalloendopeptidase activity"/>
    <property type="evidence" value="ECO:0007669"/>
    <property type="project" value="InterPro"/>
</dbReference>
<evidence type="ECO:0000259" key="14">
    <source>
        <dbReference type="Pfam" id="PF01431"/>
    </source>
</evidence>
<feature type="region of interest" description="Disordered" evidence="12">
    <location>
        <begin position="363"/>
        <end position="520"/>
    </location>
</feature>
<dbReference type="RefSeq" id="XP_017889332.1">
    <property type="nucleotide sequence ID" value="XM_018033843.2"/>
</dbReference>
<dbReference type="InterPro" id="IPR042089">
    <property type="entry name" value="Peptidase_M13_dom_2"/>
</dbReference>
<dbReference type="GO" id="GO:0005886">
    <property type="term" value="C:plasma membrane"/>
    <property type="evidence" value="ECO:0007669"/>
    <property type="project" value="UniProtKB-SubCell"/>
</dbReference>
<evidence type="ECO:0000256" key="8">
    <source>
        <dbReference type="ARBA" id="ARBA00022968"/>
    </source>
</evidence>
<feature type="chain" id="PRO_5042496046" evidence="13">
    <location>
        <begin position="17"/>
        <end position="1029"/>
    </location>
</feature>
<keyword evidence="4" id="KW-0645">Protease</keyword>
<dbReference type="AlphaFoldDB" id="A0AAJ7JBF3"/>
<evidence type="ECO:0000313" key="16">
    <source>
        <dbReference type="Proteomes" id="UP000694925"/>
    </source>
</evidence>
<dbReference type="Gene3D" id="1.10.1380.10">
    <property type="entry name" value="Neutral endopeptidase , domain2"/>
    <property type="match status" value="1"/>
</dbReference>
<dbReference type="PANTHER" id="PTHR11733">
    <property type="entry name" value="ZINC METALLOPROTEASE FAMILY M13 NEPRILYSIN-RELATED"/>
    <property type="match status" value="1"/>
</dbReference>
<evidence type="ECO:0000256" key="12">
    <source>
        <dbReference type="SAM" id="MobiDB-lite"/>
    </source>
</evidence>
<sequence length="1029" mass="120177">MLRLLILASMCAIINAGILSNYMLEYPRTLQSLFGTKREATEERTGEREVCKTKECSLIAKIIKESMDESVDPCDDFYDYACGNWSNVTPIPENASTWSMWEMVQERIEGQIKGLIENEEKPSDLFAVKLAKKWYHSCMDEESIEKRGVEPLLNSLWRHGGWPIIMEDGEWDENIYKWQIVDDQYGRLMGLNAFYEVDFGQISWESDPSLLIMRPHLPVGARRLISYNEFMELQMGMDSSDENNESGEGSQEKGSREKAEENEHNKDKEEDEEESEEDNEIDDYSDTAEESEEKLQKKKVAVGHRRRLVHGNRRHNNKKVANSHSKLRRKRVKRNVTNQKLLHKLLHQLDKAKKHKAHAHVAHSKLGHKGKKVHSEKNSNKGKRIEQSRKKRVTKKKIAKRLGHGKRKSEKHEAMRKKSKTTEMKGKIHGNEHRKNQRIDNHRIHHAVNKISENDVDEEDNNDIDETNEEDNEEKGDDEETDEEDNDDNDEDDSGDKNEEDDEDDEDEDDVDEEAEEERVKKAREEYREYILNVSLVLSRERGIEVPREQMLKDIDDMIDFIIKLIHVMIVDDQDFELFNTTLSGFQELYESWGPITPTNKINWVKKVERLFAEADVEIGDDEEVIVPGTTYFEKLHELLSETPKKVIVNYVHWLFIEEALMATGKELLELFYQWTGDNRVGSREKVCLNLVQLTNIAGYQYVQEYLKEDVAKAARDMIDDIQKEVEYQIEESNWVSEDTKHFVLDKLVHMENWIGYPEWYRNTTIVKRYFQGLTIGPSFYENIINYMRYRKWKNFRAVVQEGSDDEINDMLDPLELNAFFMPTENTISITAADLQSPFFSPNRPWYVNFGIIGLIMGHEVNHGFDDQGHLFDKDGNRMEWLTAMADAYNKRAKCFINQYNKYSILKGENFTVEDYGNQTIGENIADSMGMHAVFRAYKRRERECGKEDPALPGLEQFSNNQMFFLSFANLWCETENEDMLRMQAMYDVHSTARLRVIGPVSNSEDFAKAFKCPVGSRMNPANKCNIWK</sequence>
<dbReference type="GeneID" id="108630504"/>
<dbReference type="SUPFAM" id="SSF55486">
    <property type="entry name" value="Metalloproteases ('zincins'), catalytic domain"/>
    <property type="match status" value="2"/>
</dbReference>
<organism evidence="16 17">
    <name type="scientific">Ceratina calcarata</name>
    <dbReference type="NCBI Taxonomy" id="156304"/>
    <lineage>
        <taxon>Eukaryota</taxon>
        <taxon>Metazoa</taxon>
        <taxon>Ecdysozoa</taxon>
        <taxon>Arthropoda</taxon>
        <taxon>Hexapoda</taxon>
        <taxon>Insecta</taxon>
        <taxon>Pterygota</taxon>
        <taxon>Neoptera</taxon>
        <taxon>Endopterygota</taxon>
        <taxon>Hymenoptera</taxon>
        <taxon>Apocrita</taxon>
        <taxon>Aculeata</taxon>
        <taxon>Apoidea</taxon>
        <taxon>Anthophila</taxon>
        <taxon>Apidae</taxon>
        <taxon>Ceratina</taxon>
        <taxon>Zadontomerus</taxon>
    </lineage>
</organism>
<dbReference type="PROSITE" id="PS51885">
    <property type="entry name" value="NEPRILYSIN"/>
    <property type="match status" value="1"/>
</dbReference>
<feature type="signal peptide" evidence="13">
    <location>
        <begin position="1"/>
        <end position="16"/>
    </location>
</feature>
<protein>
    <submittedName>
        <fullName evidence="17">Endothelin-converting enzyme 1-like</fullName>
    </submittedName>
</protein>
<keyword evidence="8" id="KW-0812">Transmembrane</keyword>
<keyword evidence="10" id="KW-1015">Disulfide bond</keyword>
<dbReference type="CDD" id="cd08662">
    <property type="entry name" value="M13"/>
    <property type="match status" value="1"/>
</dbReference>
<keyword evidence="16" id="KW-1185">Reference proteome</keyword>
<comment type="similarity">
    <text evidence="3">Belongs to the peptidase M13 family.</text>
</comment>
<feature type="region of interest" description="Disordered" evidence="12">
    <location>
        <begin position="237"/>
        <end position="332"/>
    </location>
</feature>
<dbReference type="InterPro" id="IPR024079">
    <property type="entry name" value="MetalloPept_cat_dom_sf"/>
</dbReference>
<dbReference type="InterPro" id="IPR018497">
    <property type="entry name" value="Peptidase_M13_C"/>
</dbReference>
<feature type="domain" description="Peptidase M13 N-terminal" evidence="15">
    <location>
        <begin position="516"/>
        <end position="758"/>
    </location>
</feature>
<proteinExistence type="inferred from homology"/>
<feature type="compositionally biased region" description="Basic residues" evidence="12">
    <location>
        <begin position="389"/>
        <end position="419"/>
    </location>
</feature>
<evidence type="ECO:0000256" key="11">
    <source>
        <dbReference type="ARBA" id="ARBA00023180"/>
    </source>
</evidence>
<accession>A0AAJ7JBF3</accession>
<feature type="compositionally biased region" description="Basic and acidic residues" evidence="12">
    <location>
        <begin position="250"/>
        <end position="268"/>
    </location>
</feature>